<comment type="caution">
    <text evidence="1">The sequence shown here is derived from an EMBL/GenBank/DDBJ whole genome shotgun (WGS) entry which is preliminary data.</text>
</comment>
<accession>A0AAD6PKC3</accession>
<evidence type="ECO:0000313" key="1">
    <source>
        <dbReference type="EMBL" id="KAJ6431503.1"/>
    </source>
</evidence>
<gene>
    <name evidence="1" type="ORF">OIU84_018894</name>
</gene>
<keyword evidence="2" id="KW-1185">Reference proteome</keyword>
<sequence>MPLPFLVADLESGTEKPEPLGVFSARTVLRYAVLLHPYPRHMKLLSSPLSFRKSASLLLDMDNSSGSIPSSGTIIVSPSDSLQLSSEASLWMPSNKSTW</sequence>
<dbReference type="Proteomes" id="UP001162972">
    <property type="component" value="Chromosome 10"/>
</dbReference>
<dbReference type="AlphaFoldDB" id="A0AAD6PKC3"/>
<name>A0AAD6PKC3_9ROSI</name>
<proteinExistence type="predicted"/>
<protein>
    <submittedName>
        <fullName evidence="1">Uncharacterized protein</fullName>
    </submittedName>
</protein>
<organism evidence="1 2">
    <name type="scientific">Salix udensis</name>
    <dbReference type="NCBI Taxonomy" id="889485"/>
    <lineage>
        <taxon>Eukaryota</taxon>
        <taxon>Viridiplantae</taxon>
        <taxon>Streptophyta</taxon>
        <taxon>Embryophyta</taxon>
        <taxon>Tracheophyta</taxon>
        <taxon>Spermatophyta</taxon>
        <taxon>Magnoliopsida</taxon>
        <taxon>eudicotyledons</taxon>
        <taxon>Gunneridae</taxon>
        <taxon>Pentapetalae</taxon>
        <taxon>rosids</taxon>
        <taxon>fabids</taxon>
        <taxon>Malpighiales</taxon>
        <taxon>Salicaceae</taxon>
        <taxon>Saliceae</taxon>
        <taxon>Salix</taxon>
    </lineage>
</organism>
<reference evidence="1 2" key="1">
    <citation type="journal article" date="2023" name="Int. J. Mol. Sci.">
        <title>De Novo Assembly and Annotation of 11 Diverse Shrub Willow (Salix) Genomes Reveals Novel Gene Organization in Sex-Linked Regions.</title>
        <authorList>
            <person name="Hyden B."/>
            <person name="Feng K."/>
            <person name="Yates T.B."/>
            <person name="Jawdy S."/>
            <person name="Cereghino C."/>
            <person name="Smart L.B."/>
            <person name="Muchero W."/>
        </authorList>
    </citation>
    <scope>NUCLEOTIDE SEQUENCE [LARGE SCALE GENOMIC DNA]</scope>
    <source>
        <tissue evidence="1">Shoot tip</tissue>
    </source>
</reference>
<evidence type="ECO:0000313" key="2">
    <source>
        <dbReference type="Proteomes" id="UP001162972"/>
    </source>
</evidence>
<dbReference type="EMBL" id="JAPFFJ010000003">
    <property type="protein sequence ID" value="KAJ6431503.1"/>
    <property type="molecule type" value="Genomic_DNA"/>
</dbReference>